<comment type="caution">
    <text evidence="2">The sequence shown here is derived from an EMBL/GenBank/DDBJ whole genome shotgun (WGS) entry which is preliminary data.</text>
</comment>
<keyword evidence="1" id="KW-0812">Transmembrane</keyword>
<evidence type="ECO:0000313" key="2">
    <source>
        <dbReference type="EMBL" id="MBM5458695.1"/>
    </source>
</evidence>
<dbReference type="Proteomes" id="UP000745663">
    <property type="component" value="Unassembled WGS sequence"/>
</dbReference>
<proteinExistence type="predicted"/>
<gene>
    <name evidence="2" type="ORF">H8F21_14090</name>
</gene>
<organism evidence="2 3">
    <name type="scientific">Pseudomonas arcuscaelestis</name>
    <dbReference type="NCBI Taxonomy" id="2710591"/>
    <lineage>
        <taxon>Bacteria</taxon>
        <taxon>Pseudomonadati</taxon>
        <taxon>Pseudomonadota</taxon>
        <taxon>Gammaproteobacteria</taxon>
        <taxon>Pseudomonadales</taxon>
        <taxon>Pseudomonadaceae</taxon>
        <taxon>Pseudomonas</taxon>
    </lineage>
</organism>
<evidence type="ECO:0000313" key="3">
    <source>
        <dbReference type="Proteomes" id="UP000745663"/>
    </source>
</evidence>
<keyword evidence="3" id="KW-1185">Reference proteome</keyword>
<name>A0ABS2BYY5_9PSED</name>
<protein>
    <submittedName>
        <fullName evidence="2">Uncharacterized protein</fullName>
    </submittedName>
</protein>
<dbReference type="EMBL" id="JACOPV010000008">
    <property type="protein sequence ID" value="MBM5458695.1"/>
    <property type="molecule type" value="Genomic_DNA"/>
</dbReference>
<feature type="transmembrane region" description="Helical" evidence="1">
    <location>
        <begin position="32"/>
        <end position="52"/>
    </location>
</feature>
<evidence type="ECO:0000256" key="1">
    <source>
        <dbReference type="SAM" id="Phobius"/>
    </source>
</evidence>
<keyword evidence="1" id="KW-1133">Transmembrane helix</keyword>
<dbReference type="RefSeq" id="WP_203584634.1">
    <property type="nucleotide sequence ID" value="NZ_JACOPV010000008.1"/>
</dbReference>
<reference evidence="2 3" key="1">
    <citation type="submission" date="2020-08" db="EMBL/GenBank/DDBJ databases">
        <title>Description of novel Pseudomonas species.</title>
        <authorList>
            <person name="Duman M."/>
            <person name="Mulet M."/>
            <person name="Altun S."/>
            <person name="Saticioglu I.B."/>
            <person name="Lalucat J."/>
            <person name="Garcia-Valdes E."/>
        </authorList>
    </citation>
    <scope>NUCLEOTIDE SEQUENCE [LARGE SCALE GENOMIC DNA]</scope>
    <source>
        <strain evidence="2 3">P66</strain>
    </source>
</reference>
<feature type="transmembrane region" description="Helical" evidence="1">
    <location>
        <begin position="7"/>
        <end position="26"/>
    </location>
</feature>
<accession>A0ABS2BYY5</accession>
<sequence length="53" mass="5621">MDITLHGFSWAILLQVLAIAICGFVIGARGAVVATGISVWLALVTLTVHFIIK</sequence>
<keyword evidence="1" id="KW-0472">Membrane</keyword>